<organism evidence="1 2">
    <name type="scientific">Marinobacter persicus</name>
    <dbReference type="NCBI Taxonomy" id="930118"/>
    <lineage>
        <taxon>Bacteria</taxon>
        <taxon>Pseudomonadati</taxon>
        <taxon>Pseudomonadota</taxon>
        <taxon>Gammaproteobacteria</taxon>
        <taxon>Pseudomonadales</taxon>
        <taxon>Marinobacteraceae</taxon>
        <taxon>Marinobacter</taxon>
    </lineage>
</organism>
<keyword evidence="2" id="KW-1185">Reference proteome</keyword>
<accession>A0A1I3X8L4</accession>
<name>A0A1I3X8L4_9GAMM</name>
<evidence type="ECO:0000313" key="1">
    <source>
        <dbReference type="EMBL" id="SFK15669.1"/>
    </source>
</evidence>
<evidence type="ECO:0000313" key="2">
    <source>
        <dbReference type="Proteomes" id="UP000199445"/>
    </source>
</evidence>
<gene>
    <name evidence="1" type="ORF">SAMN05216429_11177</name>
</gene>
<dbReference type="AlphaFoldDB" id="A0A1I3X8L4"/>
<dbReference type="EMBL" id="FOSC01000011">
    <property type="protein sequence ID" value="SFK15669.1"/>
    <property type="molecule type" value="Genomic_DNA"/>
</dbReference>
<sequence>MDNKGSCLYTCKFDSLCEQSRQVSRLDGVLAARNGSRLRLHSRTRNLIRIIPA</sequence>
<proteinExistence type="predicted"/>
<protein>
    <submittedName>
        <fullName evidence="1">Uncharacterized protein</fullName>
    </submittedName>
</protein>
<reference evidence="1 2" key="1">
    <citation type="submission" date="2016-10" db="EMBL/GenBank/DDBJ databases">
        <authorList>
            <person name="de Groot N.N."/>
        </authorList>
    </citation>
    <scope>NUCLEOTIDE SEQUENCE [LARGE SCALE GENOMIC DNA]</scope>
    <source>
        <strain evidence="1 2">IBRC-M 10445</strain>
    </source>
</reference>
<dbReference type="Proteomes" id="UP000199445">
    <property type="component" value="Unassembled WGS sequence"/>
</dbReference>